<organism evidence="3 4">
    <name type="scientific">Littorina saxatilis</name>
    <dbReference type="NCBI Taxonomy" id="31220"/>
    <lineage>
        <taxon>Eukaryota</taxon>
        <taxon>Metazoa</taxon>
        <taxon>Spiralia</taxon>
        <taxon>Lophotrochozoa</taxon>
        <taxon>Mollusca</taxon>
        <taxon>Gastropoda</taxon>
        <taxon>Caenogastropoda</taxon>
        <taxon>Littorinimorpha</taxon>
        <taxon>Littorinoidea</taxon>
        <taxon>Littorinidae</taxon>
        <taxon>Littorina</taxon>
    </lineage>
</organism>
<dbReference type="PANTHER" id="PTHR36981:SF1">
    <property type="entry name" value="P2X PURINORECEPTOR 7 INTRACELLULAR DOMAIN-CONTAINING PROTEIN"/>
    <property type="match status" value="1"/>
</dbReference>
<reference evidence="3 4" key="1">
    <citation type="submission" date="2024-02" db="EMBL/GenBank/DDBJ databases">
        <title>Chromosome-scale genome assembly of the rough periwinkle Littorina saxatilis.</title>
        <authorList>
            <person name="De Jode A."/>
            <person name="Faria R."/>
            <person name="Formenti G."/>
            <person name="Sims Y."/>
            <person name="Smith T.P."/>
            <person name="Tracey A."/>
            <person name="Wood J.M.D."/>
            <person name="Zagrodzka Z.B."/>
            <person name="Johannesson K."/>
            <person name="Butlin R.K."/>
            <person name="Leder E.H."/>
        </authorList>
    </citation>
    <scope>NUCLEOTIDE SEQUENCE [LARGE SCALE GENOMIC DNA]</scope>
    <source>
        <strain evidence="3">Snail1</strain>
        <tissue evidence="3">Muscle</tissue>
    </source>
</reference>
<dbReference type="Proteomes" id="UP001374579">
    <property type="component" value="Unassembled WGS sequence"/>
</dbReference>
<comment type="caution">
    <text evidence="3">The sequence shown here is derived from an EMBL/GenBank/DDBJ whole genome shotgun (WGS) entry which is preliminary data.</text>
</comment>
<proteinExistence type="predicted"/>
<name>A0AAN9AMS0_9CAEN</name>
<feature type="compositionally biased region" description="Acidic residues" evidence="1">
    <location>
        <begin position="29"/>
        <end position="49"/>
    </location>
</feature>
<protein>
    <recommendedName>
        <fullName evidence="2">P2X purinoreceptor 7 intracellular domain-containing protein</fullName>
    </recommendedName>
</protein>
<gene>
    <name evidence="3" type="ORF">V1264_024213</name>
</gene>
<evidence type="ECO:0000256" key="1">
    <source>
        <dbReference type="SAM" id="MobiDB-lite"/>
    </source>
</evidence>
<evidence type="ECO:0000313" key="3">
    <source>
        <dbReference type="EMBL" id="KAK7089846.1"/>
    </source>
</evidence>
<feature type="domain" description="P2X purinoreceptor 7 intracellular" evidence="2">
    <location>
        <begin position="31"/>
        <end position="189"/>
    </location>
</feature>
<dbReference type="InterPro" id="IPR046815">
    <property type="entry name" value="P2RX7_C"/>
</dbReference>
<dbReference type="Pfam" id="PF20478">
    <property type="entry name" value="P2RX7_C"/>
    <property type="match status" value="1"/>
</dbReference>
<feature type="region of interest" description="Disordered" evidence="1">
    <location>
        <begin position="1"/>
        <end position="52"/>
    </location>
</feature>
<accession>A0AAN9AMS0</accession>
<dbReference type="EMBL" id="JBAMIC010000313">
    <property type="protein sequence ID" value="KAK7089846.1"/>
    <property type="molecule type" value="Genomic_DNA"/>
</dbReference>
<dbReference type="AlphaFoldDB" id="A0AAN9AMS0"/>
<evidence type="ECO:0000259" key="2">
    <source>
        <dbReference type="Pfam" id="PF20478"/>
    </source>
</evidence>
<sequence length="192" mass="21967">MTSHPETMAEATSAAEPYSFEPPASLLESSEDEESASSDENSTVDEPGDDIPAAENDARAWCQCGHCVVWPGQQRREKVCCHHYPQVTGKFEGGGMQCITTHQGFRDNCLSRYTIESVIILFKQSLRKRWKEEFENKDEPHRTYRHVAYSSFVRWVWHTTGRKNRKILPACIVATVRDQFPSQIYTGFKYAV</sequence>
<dbReference type="PANTHER" id="PTHR36981">
    <property type="entry name" value="ZGC:195170"/>
    <property type="match status" value="1"/>
</dbReference>
<evidence type="ECO:0000313" key="4">
    <source>
        <dbReference type="Proteomes" id="UP001374579"/>
    </source>
</evidence>
<keyword evidence="4" id="KW-1185">Reference proteome</keyword>